<dbReference type="Proteomes" id="UP001138672">
    <property type="component" value="Unassembled WGS sequence"/>
</dbReference>
<dbReference type="InterPro" id="IPR018522">
    <property type="entry name" value="TopoIIA_CS"/>
</dbReference>
<feature type="binding site" evidence="10">
    <location>
        <position position="434"/>
    </location>
    <ligand>
        <name>Mg(2+)</name>
        <dbReference type="ChEBI" id="CHEBI:18420"/>
        <label>1</label>
        <note>catalytic</note>
    </ligand>
</feature>
<accession>A0A9X1C896</accession>
<sequence length="646" mass="71909">MSEEAKKHNYSADSIQALEGMEHVRMRPSMYIGDVGVRGLHHLVYEVVDNSIDEALAGHCDVIKVIINEDNSITTEDNGRGIPVDLHKKEGISALEVVMTKIGAGGKFDKDSYKVSGGLHGVGVSCVNALSEHLTATVYRDGTIWEQEYERGKSLYPVKAVGETDLRGTVVTFKPDPTIFKQTLEYSYDTLASRLRELAYLNKGITITLIDKRIKNEAGEHDVETFHSDEGLKEFVKFLDGNREPIITEVIAFEGEKNDIPVEVAMIYNTSYAENLHSYVNNINTHEGGTHLSGFRRGLTHTLKKYADSSGLTDKLKFEISGDDFREGLTAIISVKVQEPQFEGQTKTKLGNREVSASVSQAVSEMLTDYLEEHPDDAKIIVQKVILAAQARHAAQKAREMVQRKTVMSIGGLPGKLSDCSEQDPSKCEVFLVEGDSAGGTAKQGRDRAFQAILPLRGKILNVEKAMQHKVFENEEIKNIFTALGVTIGTEEDSKALNLSKLRYHKVVIMCDADIDGSHIATLILTFFFRYMRELIENGHIYIATPPLYLVKKGAKKEYAWSDSERDGLVQQFGGSAGIQRYKGLGEMNAEQLWDTTMNPNFRTLRQVNIDNGGEADRIFSMLMGDEVPPRREFIEKNAVYAKIDA</sequence>
<dbReference type="Pfam" id="PF01751">
    <property type="entry name" value="Toprim"/>
    <property type="match status" value="1"/>
</dbReference>
<dbReference type="InterPro" id="IPR034160">
    <property type="entry name" value="TOPRIM_GyrB"/>
</dbReference>
<keyword evidence="6 10" id="KW-0460">Magnesium</keyword>
<keyword evidence="5 10" id="KW-0067">ATP-binding</keyword>
<dbReference type="Proteomes" id="UP001231587">
    <property type="component" value="Unassembled WGS sequence"/>
</dbReference>
<reference evidence="12" key="1">
    <citation type="submission" date="2021-03" db="EMBL/GenBank/DDBJ databases">
        <title>Genomic Encyclopedia of Type Strains, Phase IV (KMG-IV): sequencing the most valuable type-strain genomes for metagenomic binning, comparative biology and taxonomic classification.</title>
        <authorList>
            <person name="Goeker M."/>
        </authorList>
    </citation>
    <scope>NUCLEOTIDE SEQUENCE</scope>
    <source>
        <strain evidence="12">DSM 15523</strain>
        <strain evidence="13 15">DSM 16476</strain>
    </source>
</reference>
<dbReference type="Gene3D" id="3.30.230.10">
    <property type="match status" value="1"/>
</dbReference>
<dbReference type="CDD" id="cd16928">
    <property type="entry name" value="HATPase_GyrB-like"/>
    <property type="match status" value="1"/>
</dbReference>
<dbReference type="PANTHER" id="PTHR45866:SF1">
    <property type="entry name" value="DNA GYRASE SUBUNIT B, MITOCHONDRIAL"/>
    <property type="match status" value="1"/>
</dbReference>
<dbReference type="CDD" id="cd03366">
    <property type="entry name" value="TOPRIM_TopoIIA_GyrB"/>
    <property type="match status" value="1"/>
</dbReference>
<dbReference type="PRINTS" id="PR01159">
    <property type="entry name" value="DNAGYRASEB"/>
</dbReference>
<dbReference type="RefSeq" id="WP_057783833.1">
    <property type="nucleotide sequence ID" value="NZ_JAGGJQ010000002.1"/>
</dbReference>
<evidence type="ECO:0000256" key="8">
    <source>
        <dbReference type="ARBA" id="ARBA00023125"/>
    </source>
</evidence>
<dbReference type="PRINTS" id="PR00418">
    <property type="entry name" value="TPI2FAMILY"/>
</dbReference>
<keyword evidence="15" id="KW-1185">Reference proteome</keyword>
<evidence type="ECO:0000256" key="2">
    <source>
        <dbReference type="ARBA" id="ARBA00010708"/>
    </source>
</evidence>
<dbReference type="OrthoDB" id="9802808at2"/>
<dbReference type="InterPro" id="IPR013506">
    <property type="entry name" value="Topo_IIA_bsu_dom2"/>
</dbReference>
<dbReference type="SUPFAM" id="SSF56719">
    <property type="entry name" value="Type II DNA topoisomerase"/>
    <property type="match status" value="1"/>
</dbReference>
<gene>
    <name evidence="10" type="primary">gyrB</name>
    <name evidence="12" type="ORF">J2Z56_000827</name>
    <name evidence="13" type="ORF">J2Z57_000120</name>
</gene>
<dbReference type="EMBL" id="JAGGJQ010000002">
    <property type="protein sequence ID" value="MBP1838921.1"/>
    <property type="molecule type" value="Genomic_DNA"/>
</dbReference>
<dbReference type="InterPro" id="IPR001241">
    <property type="entry name" value="Topo_IIA"/>
</dbReference>
<dbReference type="GO" id="GO:0006261">
    <property type="term" value="P:DNA-templated DNA replication"/>
    <property type="evidence" value="ECO:0007669"/>
    <property type="project" value="UniProtKB-UniRule"/>
</dbReference>
<comment type="catalytic activity">
    <reaction evidence="1 10">
        <text>ATP-dependent breakage, passage and rejoining of double-stranded DNA.</text>
        <dbReference type="EC" id="5.6.2.2"/>
    </reaction>
</comment>
<dbReference type="FunFam" id="3.30.230.10:FF:000005">
    <property type="entry name" value="DNA gyrase subunit B"/>
    <property type="match status" value="1"/>
</dbReference>
<evidence type="ECO:0000256" key="4">
    <source>
        <dbReference type="ARBA" id="ARBA00022741"/>
    </source>
</evidence>
<keyword evidence="8" id="KW-0238">DNA-binding</keyword>
<dbReference type="InterPro" id="IPR000565">
    <property type="entry name" value="Topo_IIA_B"/>
</dbReference>
<dbReference type="AlphaFoldDB" id="A0A9X1C896"/>
<dbReference type="PROSITE" id="PS00177">
    <property type="entry name" value="TOPOISOMERASE_II"/>
    <property type="match status" value="1"/>
</dbReference>
<dbReference type="GO" id="GO:0005694">
    <property type="term" value="C:chromosome"/>
    <property type="evidence" value="ECO:0007669"/>
    <property type="project" value="InterPro"/>
</dbReference>
<keyword evidence="4 10" id="KW-0547">Nucleotide-binding</keyword>
<comment type="function">
    <text evidence="10">A type II topoisomerase that negatively supercoils closed circular double-stranded (ds) DNA in an ATP-dependent manner to modulate DNA topology and maintain chromosomes in an underwound state. Negative supercoiling favors strand separation, and DNA replication, transcription, recombination and repair, all of which involve strand separation. Also able to catalyze the interconversion of other topological isomers of dsDNA rings, including catenanes and knotted rings. Type II topoisomerases break and join 2 DNA strands simultaneously in an ATP-dependent manner.</text>
</comment>
<evidence type="ECO:0000256" key="1">
    <source>
        <dbReference type="ARBA" id="ARBA00000185"/>
    </source>
</evidence>
<evidence type="ECO:0000256" key="7">
    <source>
        <dbReference type="ARBA" id="ARBA00023029"/>
    </source>
</evidence>
<dbReference type="InterPro" id="IPR014721">
    <property type="entry name" value="Ribsml_uS5_D2-typ_fold_subgr"/>
</dbReference>
<dbReference type="SMART" id="SM00387">
    <property type="entry name" value="HATPase_c"/>
    <property type="match status" value="1"/>
</dbReference>
<dbReference type="InterPro" id="IPR003594">
    <property type="entry name" value="HATPase_dom"/>
</dbReference>
<dbReference type="SUPFAM" id="SSF54211">
    <property type="entry name" value="Ribosomal protein S5 domain 2-like"/>
    <property type="match status" value="1"/>
</dbReference>
<dbReference type="InterPro" id="IPR036890">
    <property type="entry name" value="HATPase_C_sf"/>
</dbReference>
<dbReference type="InterPro" id="IPR013759">
    <property type="entry name" value="Topo_IIA_B_C"/>
</dbReference>
<comment type="subunit">
    <text evidence="10">Heterotetramer, composed of two GyrA and two GyrB chains. In the heterotetramer, GyrA contains the active site tyrosine that forms a transient covalent intermediate with DNA, while GyrB binds cofactors and catalyzes ATP hydrolysis.</text>
</comment>
<dbReference type="FunFam" id="3.40.50.670:FF:000002">
    <property type="entry name" value="DNA gyrase subunit B"/>
    <property type="match status" value="1"/>
</dbReference>
<dbReference type="GO" id="GO:0046872">
    <property type="term" value="F:metal ion binding"/>
    <property type="evidence" value="ECO:0007669"/>
    <property type="project" value="UniProtKB-KW"/>
</dbReference>
<comment type="similarity">
    <text evidence="2 10">Belongs to the type II topoisomerase GyrB family.</text>
</comment>
<comment type="cofactor">
    <cofactor evidence="10">
        <name>Mg(2+)</name>
        <dbReference type="ChEBI" id="CHEBI:18420"/>
    </cofactor>
    <cofactor evidence="10">
        <name>Mn(2+)</name>
        <dbReference type="ChEBI" id="CHEBI:29035"/>
    </cofactor>
    <cofactor evidence="10">
        <name>Ca(2+)</name>
        <dbReference type="ChEBI" id="CHEBI:29108"/>
    </cofactor>
    <text evidence="10">Binds two Mg(2+) per subunit. The magnesium ions form salt bridges with both the protein and the DNA. Can also accept other divalent metal cations, such as Mn(2+) or Ca(2+).</text>
</comment>
<dbReference type="NCBIfam" id="TIGR01059">
    <property type="entry name" value="gyrB"/>
    <property type="match status" value="1"/>
</dbReference>
<dbReference type="GO" id="GO:0006265">
    <property type="term" value="P:DNA topological change"/>
    <property type="evidence" value="ECO:0007669"/>
    <property type="project" value="UniProtKB-UniRule"/>
</dbReference>
<evidence type="ECO:0000313" key="15">
    <source>
        <dbReference type="Proteomes" id="UP001231587"/>
    </source>
</evidence>
<keyword evidence="9 10" id="KW-0413">Isomerase</keyword>
<dbReference type="EC" id="5.6.2.2" evidence="10"/>
<dbReference type="InterPro" id="IPR020568">
    <property type="entry name" value="Ribosomal_Su5_D2-typ_SF"/>
</dbReference>
<organism evidence="12 14">
    <name type="scientific">Formosa algae</name>
    <dbReference type="NCBI Taxonomy" id="225843"/>
    <lineage>
        <taxon>Bacteria</taxon>
        <taxon>Pseudomonadati</taxon>
        <taxon>Bacteroidota</taxon>
        <taxon>Flavobacteriia</taxon>
        <taxon>Flavobacteriales</taxon>
        <taxon>Flavobacteriaceae</taxon>
        <taxon>Formosa</taxon>
    </lineage>
</organism>
<feature type="binding site" evidence="10">
    <location>
        <position position="512"/>
    </location>
    <ligand>
        <name>Mg(2+)</name>
        <dbReference type="ChEBI" id="CHEBI:18420"/>
        <label>2</label>
    </ligand>
</feature>
<feature type="site" description="Interaction with DNA" evidence="10">
    <location>
        <position position="459"/>
    </location>
</feature>
<dbReference type="SUPFAM" id="SSF55874">
    <property type="entry name" value="ATPase domain of HSP90 chaperone/DNA topoisomerase II/histidine kinase"/>
    <property type="match status" value="1"/>
</dbReference>
<dbReference type="Gene3D" id="3.30.565.10">
    <property type="entry name" value="Histidine kinase-like ATPase, C-terminal domain"/>
    <property type="match status" value="1"/>
</dbReference>
<evidence type="ECO:0000259" key="11">
    <source>
        <dbReference type="PROSITE" id="PS50880"/>
    </source>
</evidence>
<keyword evidence="7 10" id="KW-0799">Topoisomerase</keyword>
<evidence type="ECO:0000256" key="9">
    <source>
        <dbReference type="ARBA" id="ARBA00023235"/>
    </source>
</evidence>
<dbReference type="NCBIfam" id="NF004189">
    <property type="entry name" value="PRK05644.1"/>
    <property type="match status" value="1"/>
</dbReference>
<dbReference type="GO" id="GO:0034335">
    <property type="term" value="F:DNA negative supercoiling activity"/>
    <property type="evidence" value="ECO:0007669"/>
    <property type="project" value="UniProtKB-ARBA"/>
</dbReference>
<comment type="miscellaneous">
    <text evidence="10">Few gyrases are as efficient as E.coli at forming negative supercoils. Not all organisms have 2 type II topoisomerases; in organisms with a single type II topoisomerase this enzyme also has to decatenate newly replicated chromosomes.</text>
</comment>
<feature type="domain" description="Toprim" evidence="11">
    <location>
        <begin position="428"/>
        <end position="547"/>
    </location>
</feature>
<dbReference type="NCBIfam" id="NF011501">
    <property type="entry name" value="PRK14939.1"/>
    <property type="match status" value="1"/>
</dbReference>
<evidence type="ECO:0000256" key="6">
    <source>
        <dbReference type="ARBA" id="ARBA00022842"/>
    </source>
</evidence>
<feature type="binding site" evidence="10">
    <location>
        <position position="514"/>
    </location>
    <ligand>
        <name>Mg(2+)</name>
        <dbReference type="ChEBI" id="CHEBI:18420"/>
        <label>2</label>
    </ligand>
</feature>
<dbReference type="EMBL" id="JAUSUU010000001">
    <property type="protein sequence ID" value="MDQ0333698.1"/>
    <property type="molecule type" value="Genomic_DNA"/>
</dbReference>
<feature type="site" description="Interaction with DNA" evidence="10">
    <location>
        <position position="462"/>
    </location>
</feature>
<keyword evidence="3 10" id="KW-0479">Metal-binding</keyword>
<dbReference type="InterPro" id="IPR011557">
    <property type="entry name" value="GyrB"/>
</dbReference>
<dbReference type="Pfam" id="PF00986">
    <property type="entry name" value="DNA_gyraseB_C"/>
    <property type="match status" value="1"/>
</dbReference>
<dbReference type="InterPro" id="IPR013760">
    <property type="entry name" value="Topo_IIA-like_dom_sf"/>
</dbReference>
<proteinExistence type="inferred from homology"/>
<dbReference type="CDD" id="cd00822">
    <property type="entry name" value="TopoII_Trans_DNA_gyrase"/>
    <property type="match status" value="1"/>
</dbReference>
<comment type="caution">
    <text evidence="12">The sequence shown here is derived from an EMBL/GenBank/DDBJ whole genome shotgun (WGS) entry which is preliminary data.</text>
</comment>
<dbReference type="GO" id="GO:0003677">
    <property type="term" value="F:DNA binding"/>
    <property type="evidence" value="ECO:0007669"/>
    <property type="project" value="UniProtKB-KW"/>
</dbReference>
<evidence type="ECO:0000256" key="10">
    <source>
        <dbReference type="HAMAP-Rule" id="MF_01898"/>
    </source>
</evidence>
<evidence type="ECO:0000313" key="12">
    <source>
        <dbReference type="EMBL" id="MBP1838921.1"/>
    </source>
</evidence>
<dbReference type="GO" id="GO:0005524">
    <property type="term" value="F:ATP binding"/>
    <property type="evidence" value="ECO:0007669"/>
    <property type="project" value="UniProtKB-UniRule"/>
</dbReference>
<dbReference type="SMART" id="SM00433">
    <property type="entry name" value="TOP2c"/>
    <property type="match status" value="1"/>
</dbReference>
<dbReference type="Pfam" id="PF00204">
    <property type="entry name" value="DNA_gyraseB"/>
    <property type="match status" value="1"/>
</dbReference>
<dbReference type="PANTHER" id="PTHR45866">
    <property type="entry name" value="DNA GYRASE/TOPOISOMERASE SUBUNIT B"/>
    <property type="match status" value="1"/>
</dbReference>
<evidence type="ECO:0000256" key="3">
    <source>
        <dbReference type="ARBA" id="ARBA00022723"/>
    </source>
</evidence>
<keyword evidence="10" id="KW-0963">Cytoplasm</keyword>
<dbReference type="PROSITE" id="PS50880">
    <property type="entry name" value="TOPRIM"/>
    <property type="match status" value="1"/>
</dbReference>
<evidence type="ECO:0000256" key="5">
    <source>
        <dbReference type="ARBA" id="ARBA00022840"/>
    </source>
</evidence>
<feature type="binding site" evidence="10">
    <location>
        <position position="512"/>
    </location>
    <ligand>
        <name>Mg(2+)</name>
        <dbReference type="ChEBI" id="CHEBI:18420"/>
        <label>1</label>
        <note>catalytic</note>
    </ligand>
</feature>
<dbReference type="InterPro" id="IPR006171">
    <property type="entry name" value="TOPRIM_dom"/>
</dbReference>
<name>A0A9X1C896_9FLAO</name>
<dbReference type="Pfam" id="PF02518">
    <property type="entry name" value="HATPase_c"/>
    <property type="match status" value="1"/>
</dbReference>
<dbReference type="FunFam" id="3.30.565.10:FF:000002">
    <property type="entry name" value="DNA gyrase subunit B"/>
    <property type="match status" value="1"/>
</dbReference>
<dbReference type="HAMAP" id="MF_01898">
    <property type="entry name" value="GyrB"/>
    <property type="match status" value="1"/>
</dbReference>
<dbReference type="Gene3D" id="3.40.50.670">
    <property type="match status" value="1"/>
</dbReference>
<protein>
    <recommendedName>
        <fullName evidence="10">DNA gyrase subunit B</fullName>
        <ecNumber evidence="10">5.6.2.2</ecNumber>
    </recommendedName>
</protein>
<dbReference type="GO" id="GO:0005737">
    <property type="term" value="C:cytoplasm"/>
    <property type="evidence" value="ECO:0007669"/>
    <property type="project" value="UniProtKB-SubCell"/>
</dbReference>
<evidence type="ECO:0000313" key="13">
    <source>
        <dbReference type="EMBL" id="MDQ0333698.1"/>
    </source>
</evidence>
<dbReference type="InterPro" id="IPR002288">
    <property type="entry name" value="DNA_gyrase_B_C"/>
</dbReference>
<comment type="subcellular location">
    <subcellularLocation>
        <location evidence="10">Cytoplasm</location>
    </subcellularLocation>
</comment>
<evidence type="ECO:0000313" key="14">
    <source>
        <dbReference type="Proteomes" id="UP001138672"/>
    </source>
</evidence>